<organism evidence="1 2">
    <name type="scientific">Caerostris extrusa</name>
    <name type="common">Bark spider</name>
    <name type="synonym">Caerostris bankana</name>
    <dbReference type="NCBI Taxonomy" id="172846"/>
    <lineage>
        <taxon>Eukaryota</taxon>
        <taxon>Metazoa</taxon>
        <taxon>Ecdysozoa</taxon>
        <taxon>Arthropoda</taxon>
        <taxon>Chelicerata</taxon>
        <taxon>Arachnida</taxon>
        <taxon>Araneae</taxon>
        <taxon>Araneomorphae</taxon>
        <taxon>Entelegynae</taxon>
        <taxon>Araneoidea</taxon>
        <taxon>Araneidae</taxon>
        <taxon>Caerostris</taxon>
    </lineage>
</organism>
<evidence type="ECO:0000313" key="2">
    <source>
        <dbReference type="Proteomes" id="UP001054945"/>
    </source>
</evidence>
<dbReference type="AlphaFoldDB" id="A0AAV4X1X3"/>
<keyword evidence="2" id="KW-1185">Reference proteome</keyword>
<dbReference type="EMBL" id="BPLR01017162">
    <property type="protein sequence ID" value="GIY89137.1"/>
    <property type="molecule type" value="Genomic_DNA"/>
</dbReference>
<dbReference type="Proteomes" id="UP001054945">
    <property type="component" value="Unassembled WGS sequence"/>
</dbReference>
<comment type="caution">
    <text evidence="1">The sequence shown here is derived from an EMBL/GenBank/DDBJ whole genome shotgun (WGS) entry which is preliminary data.</text>
</comment>
<proteinExistence type="predicted"/>
<sequence length="86" mass="9576">MATIMADPTFCFGQHVEGDTTSFRNSVRSNSSGSFQKQLGEEYCKDNSLLIMHIVFDYYTFGSSKIGKLNFSGKASDHLQVGKVLR</sequence>
<name>A0AAV4X1X3_CAEEX</name>
<accession>A0AAV4X1X3</accession>
<reference evidence="1 2" key="1">
    <citation type="submission" date="2021-06" db="EMBL/GenBank/DDBJ databases">
        <title>Caerostris extrusa draft genome.</title>
        <authorList>
            <person name="Kono N."/>
            <person name="Arakawa K."/>
        </authorList>
    </citation>
    <scope>NUCLEOTIDE SEQUENCE [LARGE SCALE GENOMIC DNA]</scope>
</reference>
<evidence type="ECO:0000313" key="1">
    <source>
        <dbReference type="EMBL" id="GIY89137.1"/>
    </source>
</evidence>
<protein>
    <submittedName>
        <fullName evidence="1">Uncharacterized protein</fullName>
    </submittedName>
</protein>
<gene>
    <name evidence="1" type="ORF">CEXT_221071</name>
</gene>